<dbReference type="KEGG" id="prv:G7070_06230"/>
<keyword evidence="3" id="KW-1185">Reference proteome</keyword>
<sequence length="271" mass="28929">MAWIGRALFLLCSAVLVIWAVEGLTRVDQSTSILPFMSGDTTGAPVIFVGVFWGILLTMGAGSFVGGSGAGLHIAGRRRTSDMTEVGVGVIDKVSRTGLEVNDVPQYDIKLTVTPADGPAFPARIRTLVDTVDAVALVVGNPLPLHYSPRTQDVVLADPSEPEVGQALLRWRIGRGLLDPRLVGARTRGVTVPASVLSLRPTGVRREGHVELSLTLLLTPEDGRSPWEASTTTFVYPQALDRLQVGSPVYAMYEPHDPATVAVTIQKETVA</sequence>
<feature type="transmembrane region" description="Helical" evidence="1">
    <location>
        <begin position="47"/>
        <end position="75"/>
    </location>
</feature>
<keyword evidence="1" id="KW-1133">Transmembrane helix</keyword>
<evidence type="ECO:0000256" key="1">
    <source>
        <dbReference type="SAM" id="Phobius"/>
    </source>
</evidence>
<evidence type="ECO:0000313" key="2">
    <source>
        <dbReference type="EMBL" id="QIK71938.1"/>
    </source>
</evidence>
<proteinExistence type="predicted"/>
<protein>
    <submittedName>
        <fullName evidence="2">Uncharacterized protein</fullName>
    </submittedName>
</protein>
<keyword evidence="1" id="KW-0472">Membrane</keyword>
<dbReference type="EMBL" id="CP049865">
    <property type="protein sequence ID" value="QIK71938.1"/>
    <property type="molecule type" value="Genomic_DNA"/>
</dbReference>
<dbReference type="Proteomes" id="UP000501058">
    <property type="component" value="Chromosome"/>
</dbReference>
<keyword evidence="1" id="KW-0812">Transmembrane</keyword>
<evidence type="ECO:0000313" key="3">
    <source>
        <dbReference type="Proteomes" id="UP000501058"/>
    </source>
</evidence>
<gene>
    <name evidence="2" type="ORF">G7070_06230</name>
</gene>
<organism evidence="2 3">
    <name type="scientific">Propioniciclava coleopterorum</name>
    <dbReference type="NCBI Taxonomy" id="2714937"/>
    <lineage>
        <taxon>Bacteria</taxon>
        <taxon>Bacillati</taxon>
        <taxon>Actinomycetota</taxon>
        <taxon>Actinomycetes</taxon>
        <taxon>Propionibacteriales</taxon>
        <taxon>Propionibacteriaceae</taxon>
        <taxon>Propioniciclava</taxon>
    </lineage>
</organism>
<dbReference type="AlphaFoldDB" id="A0A6G7Y5L6"/>
<reference evidence="2 3" key="1">
    <citation type="submission" date="2020-03" db="EMBL/GenBank/DDBJ databases">
        <title>Propioniciclava sp. nov., isolated from Hydrophilus acuminatus.</title>
        <authorList>
            <person name="Hyun D.-W."/>
            <person name="Bae J.-W."/>
        </authorList>
    </citation>
    <scope>NUCLEOTIDE SEQUENCE [LARGE SCALE GENOMIC DNA]</scope>
    <source>
        <strain evidence="2 3">HDW11</strain>
    </source>
</reference>
<dbReference type="RefSeq" id="WP_166232812.1">
    <property type="nucleotide sequence ID" value="NZ_CP049865.1"/>
</dbReference>
<accession>A0A6G7Y5L6</accession>
<name>A0A6G7Y5L6_9ACTN</name>